<dbReference type="GO" id="GO:0005615">
    <property type="term" value="C:extracellular space"/>
    <property type="evidence" value="ECO:0007669"/>
    <property type="project" value="TreeGrafter"/>
</dbReference>
<dbReference type="AlphaFoldDB" id="A0A074ZT64"/>
<evidence type="ECO:0000256" key="1">
    <source>
        <dbReference type="ARBA" id="ARBA00005964"/>
    </source>
</evidence>
<sequence>FTVACGCPSPKTKRALSLACLQSLEPIKVVDTLNSVGEFVENRRMEKLKTLFPGDPDILSWAKSSWIYFDVPLKAVIDGHVIPKHPEELLTTAFQEQLRTKREVLLGFNKNEAMYFLLYGLDLKQGGFLNKDGTVNLPEAIKKAAAGVLIEGKKADFTKITAAQFLSENILVESVFRLPAEYYRLPKVTSETAEISMTPEELMRRLDQLCGELDFTCPTLKFAKRVASLPNSKVFLYELQRRTANFSFPKWVGVMHGYEIEYVFGMPYSEKFQTAFYRFNNQEKN</sequence>
<evidence type="ECO:0000259" key="5">
    <source>
        <dbReference type="Pfam" id="PF00135"/>
    </source>
</evidence>
<evidence type="ECO:0000313" key="7">
    <source>
        <dbReference type="Proteomes" id="UP000054324"/>
    </source>
</evidence>
<accession>A0A074ZT64</accession>
<evidence type="ECO:0000313" key="6">
    <source>
        <dbReference type="EMBL" id="KER18454.1"/>
    </source>
</evidence>
<dbReference type="SUPFAM" id="SSF53474">
    <property type="entry name" value="alpha/beta-Hydrolases"/>
    <property type="match status" value="1"/>
</dbReference>
<keyword evidence="3" id="KW-0378">Hydrolase</keyword>
<protein>
    <recommendedName>
        <fullName evidence="5">Carboxylesterase type B domain-containing protein</fullName>
    </recommendedName>
</protein>
<dbReference type="InterPro" id="IPR029058">
    <property type="entry name" value="AB_hydrolase_fold"/>
</dbReference>
<dbReference type="RefSeq" id="XP_009177799.1">
    <property type="nucleotide sequence ID" value="XM_009179535.1"/>
</dbReference>
<feature type="non-terminal residue" evidence="6">
    <location>
        <position position="1"/>
    </location>
</feature>
<dbReference type="EMBL" id="KL601145">
    <property type="protein sequence ID" value="KER18454.1"/>
    <property type="molecule type" value="Genomic_DNA"/>
</dbReference>
<reference evidence="6 7" key="1">
    <citation type="submission" date="2013-11" db="EMBL/GenBank/DDBJ databases">
        <title>Opisthorchis viverrini - life in the bile duct.</title>
        <authorList>
            <person name="Young N.D."/>
            <person name="Nagarajan N."/>
            <person name="Lin S.J."/>
            <person name="Korhonen P.K."/>
            <person name="Jex A.R."/>
            <person name="Hall R.S."/>
            <person name="Safavi-Hemami H."/>
            <person name="Kaewkong W."/>
            <person name="Bertrand D."/>
            <person name="Gao S."/>
            <person name="Seet Q."/>
            <person name="Wongkham S."/>
            <person name="Teh B.T."/>
            <person name="Wongkham C."/>
            <person name="Intapan P.M."/>
            <person name="Maleewong W."/>
            <person name="Yang X."/>
            <person name="Hu M."/>
            <person name="Wang Z."/>
            <person name="Hofmann A."/>
            <person name="Sternberg P.W."/>
            <person name="Tan P."/>
            <person name="Wang J."/>
            <person name="Gasser R.B."/>
        </authorList>
    </citation>
    <scope>NUCLEOTIDE SEQUENCE [LARGE SCALE GENOMIC DNA]</scope>
</reference>
<dbReference type="Gene3D" id="3.40.50.1820">
    <property type="entry name" value="alpha/beta hydrolase"/>
    <property type="match status" value="1"/>
</dbReference>
<gene>
    <name evidence="6" type="ORF">T265_16046</name>
</gene>
<dbReference type="InterPro" id="IPR002018">
    <property type="entry name" value="CarbesteraseB"/>
</dbReference>
<dbReference type="GO" id="GO:0005886">
    <property type="term" value="C:plasma membrane"/>
    <property type="evidence" value="ECO:0007669"/>
    <property type="project" value="TreeGrafter"/>
</dbReference>
<feature type="domain" description="Carboxylesterase type B" evidence="5">
    <location>
        <begin position="16"/>
        <end position="279"/>
    </location>
</feature>
<dbReference type="Proteomes" id="UP000054324">
    <property type="component" value="Unassembled WGS sequence"/>
</dbReference>
<proteinExistence type="inferred from homology"/>
<evidence type="ECO:0000256" key="4">
    <source>
        <dbReference type="ARBA" id="ARBA00023157"/>
    </source>
</evidence>
<dbReference type="GO" id="GO:0019695">
    <property type="term" value="P:choline metabolic process"/>
    <property type="evidence" value="ECO:0007669"/>
    <property type="project" value="TreeGrafter"/>
</dbReference>
<keyword evidence="4" id="KW-1015">Disulfide bond</keyword>
<dbReference type="PRINTS" id="PR00878">
    <property type="entry name" value="CHOLNESTRASE"/>
</dbReference>
<dbReference type="Pfam" id="PF00135">
    <property type="entry name" value="COesterase"/>
    <property type="match status" value="1"/>
</dbReference>
<name>A0A074ZT64_OPIVI</name>
<evidence type="ECO:0000256" key="3">
    <source>
        <dbReference type="ARBA" id="ARBA00022801"/>
    </source>
</evidence>
<dbReference type="GeneID" id="20330211"/>
<dbReference type="PANTHER" id="PTHR43918:SF4">
    <property type="entry name" value="CARBOXYLIC ESTER HYDROLASE"/>
    <property type="match status" value="1"/>
</dbReference>
<dbReference type="STRING" id="6198.A0A074ZT64"/>
<dbReference type="CTD" id="20330211"/>
<dbReference type="InterPro" id="IPR000997">
    <property type="entry name" value="Cholinesterase"/>
</dbReference>
<keyword evidence="2" id="KW-0719">Serine esterase</keyword>
<evidence type="ECO:0000256" key="2">
    <source>
        <dbReference type="ARBA" id="ARBA00022487"/>
    </source>
</evidence>
<dbReference type="PANTHER" id="PTHR43918">
    <property type="entry name" value="ACETYLCHOLINESTERASE"/>
    <property type="match status" value="1"/>
</dbReference>
<dbReference type="ESTHER" id="9trem-a0a074zi68">
    <property type="family name" value="ACHE"/>
</dbReference>
<comment type="similarity">
    <text evidence="1">Belongs to the type-B carboxylesterase/lipase family.</text>
</comment>
<dbReference type="GO" id="GO:0003990">
    <property type="term" value="F:acetylcholinesterase activity"/>
    <property type="evidence" value="ECO:0007669"/>
    <property type="project" value="TreeGrafter"/>
</dbReference>
<dbReference type="InterPro" id="IPR050654">
    <property type="entry name" value="AChE-related_enzymes"/>
</dbReference>
<dbReference type="KEGG" id="ovi:T265_16046"/>
<dbReference type="OrthoDB" id="408631at2759"/>
<organism evidence="6 7">
    <name type="scientific">Opisthorchis viverrini</name>
    <name type="common">Southeast Asian liver fluke</name>
    <dbReference type="NCBI Taxonomy" id="6198"/>
    <lineage>
        <taxon>Eukaryota</taxon>
        <taxon>Metazoa</taxon>
        <taxon>Spiralia</taxon>
        <taxon>Lophotrochozoa</taxon>
        <taxon>Platyhelminthes</taxon>
        <taxon>Trematoda</taxon>
        <taxon>Digenea</taxon>
        <taxon>Opisthorchiida</taxon>
        <taxon>Opisthorchiata</taxon>
        <taxon>Opisthorchiidae</taxon>
        <taxon>Opisthorchis</taxon>
    </lineage>
</organism>
<dbReference type="GO" id="GO:0006581">
    <property type="term" value="P:acetylcholine catabolic process"/>
    <property type="evidence" value="ECO:0007669"/>
    <property type="project" value="TreeGrafter"/>
</dbReference>
<keyword evidence="7" id="KW-1185">Reference proteome</keyword>